<dbReference type="Proteomes" id="UP000734854">
    <property type="component" value="Unassembled WGS sequence"/>
</dbReference>
<dbReference type="InterPro" id="IPR011559">
    <property type="entry name" value="Initiation_fac_2B_a/b/d"/>
</dbReference>
<comment type="pathway">
    <text evidence="6">Amino-acid biosynthesis; L-methionine biosynthesis via salvage pathway; L-methionine from S-methyl-5-thio-alpha-D-ribose 1-phosphate: step 1/6.</text>
</comment>
<evidence type="ECO:0000256" key="4">
    <source>
        <dbReference type="ARBA" id="ARBA00023235"/>
    </source>
</evidence>
<keyword evidence="8" id="KW-1185">Reference proteome</keyword>
<dbReference type="PANTHER" id="PTHR43475:SF1">
    <property type="entry name" value="METHYLTHIORIBOSE-1-PHOSPHATE ISOMERASE"/>
    <property type="match status" value="1"/>
</dbReference>
<dbReference type="InterPro" id="IPR037171">
    <property type="entry name" value="NagB/RpiA_transferase-like"/>
</dbReference>
<name>A0A8J5GRA8_ZINOF</name>
<dbReference type="EC" id="5.3.1.23" evidence="6"/>
<evidence type="ECO:0000256" key="2">
    <source>
        <dbReference type="ARBA" id="ARBA00022605"/>
    </source>
</evidence>
<dbReference type="NCBIfam" id="NF004326">
    <property type="entry name" value="PRK05720.1"/>
    <property type="match status" value="1"/>
</dbReference>
<organism evidence="7 8">
    <name type="scientific">Zingiber officinale</name>
    <name type="common">Ginger</name>
    <name type="synonym">Amomum zingiber</name>
    <dbReference type="NCBI Taxonomy" id="94328"/>
    <lineage>
        <taxon>Eukaryota</taxon>
        <taxon>Viridiplantae</taxon>
        <taxon>Streptophyta</taxon>
        <taxon>Embryophyta</taxon>
        <taxon>Tracheophyta</taxon>
        <taxon>Spermatophyta</taxon>
        <taxon>Magnoliopsida</taxon>
        <taxon>Liliopsida</taxon>
        <taxon>Zingiberales</taxon>
        <taxon>Zingiberaceae</taxon>
        <taxon>Zingiber</taxon>
    </lineage>
</organism>
<comment type="caution">
    <text evidence="7">The sequence shown here is derived from an EMBL/GenBank/DDBJ whole genome shotgun (WGS) entry which is preliminary data.</text>
</comment>
<comment type="function">
    <text evidence="6">Catalyzes the interconversion of methylthioribose-1-phosphate (MTR-1-P) into methylthioribulose-1-phosphate (MTRu-1-P).</text>
</comment>
<dbReference type="EMBL" id="JACMSC010000010">
    <property type="protein sequence ID" value="KAG6504632.1"/>
    <property type="molecule type" value="Genomic_DNA"/>
</dbReference>
<keyword evidence="1 6" id="KW-0963">Cytoplasm</keyword>
<dbReference type="UniPathway" id="UPA00904">
    <property type="reaction ID" value="UER00874"/>
</dbReference>
<dbReference type="Gene3D" id="3.40.50.10470">
    <property type="entry name" value="Translation initiation factor eif-2b, domain 2"/>
    <property type="match status" value="1"/>
</dbReference>
<gene>
    <name evidence="7" type="ORF">ZIOFF_036967</name>
</gene>
<accession>A0A8J5GRA8</accession>
<dbReference type="NCBIfam" id="TIGR00512">
    <property type="entry name" value="salvage_mtnA"/>
    <property type="match status" value="1"/>
</dbReference>
<dbReference type="GO" id="GO:0005737">
    <property type="term" value="C:cytoplasm"/>
    <property type="evidence" value="ECO:0007669"/>
    <property type="project" value="UniProtKB-SubCell"/>
</dbReference>
<dbReference type="GO" id="GO:0019509">
    <property type="term" value="P:L-methionine salvage from methylthioadenosine"/>
    <property type="evidence" value="ECO:0007669"/>
    <property type="project" value="UniProtKB-UniRule"/>
</dbReference>
<evidence type="ECO:0000256" key="3">
    <source>
        <dbReference type="ARBA" id="ARBA00023167"/>
    </source>
</evidence>
<dbReference type="AlphaFoldDB" id="A0A8J5GRA8"/>
<dbReference type="SUPFAM" id="SSF100950">
    <property type="entry name" value="NagB/RpiA/CoA transferase-like"/>
    <property type="match status" value="1"/>
</dbReference>
<evidence type="ECO:0000313" key="8">
    <source>
        <dbReference type="Proteomes" id="UP000734854"/>
    </source>
</evidence>
<sequence>MAAEINGSSPGTLQSICYERGSLRLLDQTRLPLETVYLDIKDSSDGWTAIRDMVVRGAPAIAIAAALSLAIEVFNLDFSGTPEDAASYLAKKLEYLVSSRPTAVNLSDAAEKLRSLVLKIAETANEAQTVFQAYVDAAETMLVDDVAANKAIGFHGASHLGSHLENMQKISVLTHCNTGSLATAGYGTALGVIRALQTEGWLTAFELVHDQIPATLIADSAVAALMKAGVVNAVVVGADRIAANGDTANKIGTYSVALSAYHHGIQFYVAAPITSIDLSISSGDQIVIEERSEKELLHSDGGRGKQVAASGISVWNPAFDVTPARLITAIFTEKGVIRKSSEDAFDIKGFIESANGTTTDLGIRGNIFERLCSLSSIGCRDSPSSCELFCGFGSYDDSYGKEESNQNVSSSISLSTEDTTTTTMGISTSGSSSPFLTWTMKLASWNIRDFHKALKHFDKAMVNSHYPIDDYESYVDFAPLGFLSDHCCSIVSTLARMPNEAFYLESNLQGGKRLIRSFQTHLGASSKGQISARGCPMKPSIRSLNFRWQKANMLCYGVEPPSDYGMMRKRVTMLAEAEKLFYQQRTKITYLKNIDVNQGIALGGANFPRSRMSQAQAAGLIALVTTEEIKEALFDIGANKVLDPDDFNAKFYMAAWDKIEDDFITAIKEFCHHRQLLKQWNHT</sequence>
<protein>
    <recommendedName>
        <fullName evidence="6">Methylthioribose-1-phosphate isomerase</fullName>
        <shortName evidence="6">M1Pi</shortName>
        <shortName evidence="6">MTR-1-P isomerase</shortName>
        <ecNumber evidence="6">5.3.1.23</ecNumber>
    </recommendedName>
    <alternativeName>
        <fullName evidence="6">S-methyl-5-thioribose-1-phosphate isomerase</fullName>
    </alternativeName>
    <alternativeName>
        <fullName evidence="6">Translation initiation factor eIF-2B subunit alpha/beta/delta-like protein</fullName>
    </alternativeName>
</protein>
<keyword evidence="5 6" id="KW-0539">Nucleus</keyword>
<feature type="active site" description="Proton donor" evidence="6">
    <location>
        <position position="239"/>
    </location>
</feature>
<dbReference type="InterPro" id="IPR042529">
    <property type="entry name" value="IF_2B-like_C"/>
</dbReference>
<evidence type="ECO:0000256" key="5">
    <source>
        <dbReference type="ARBA" id="ARBA00023242"/>
    </source>
</evidence>
<dbReference type="InterPro" id="IPR000649">
    <property type="entry name" value="IF-2B-related"/>
</dbReference>
<dbReference type="GO" id="GO:0046523">
    <property type="term" value="F:S-methyl-5-thioribose-1-phosphate isomerase activity"/>
    <property type="evidence" value="ECO:0007669"/>
    <property type="project" value="UniProtKB-UniRule"/>
</dbReference>
<keyword evidence="2 6" id="KW-0028">Amino-acid biosynthesis</keyword>
<dbReference type="Gene3D" id="1.20.120.420">
    <property type="entry name" value="translation initiation factor eif-2b, domain 1"/>
    <property type="match status" value="1"/>
</dbReference>
<dbReference type="PANTHER" id="PTHR43475">
    <property type="entry name" value="METHYLTHIORIBOSE-1-PHOSPHATE ISOMERASE"/>
    <property type="match status" value="1"/>
</dbReference>
<keyword evidence="3 6" id="KW-0486">Methionine biosynthesis</keyword>
<evidence type="ECO:0000256" key="6">
    <source>
        <dbReference type="HAMAP-Rule" id="MF_03119"/>
    </source>
</evidence>
<proteinExistence type="inferred from homology"/>
<dbReference type="GO" id="GO:0005634">
    <property type="term" value="C:nucleus"/>
    <property type="evidence" value="ECO:0007669"/>
    <property type="project" value="UniProtKB-SubCell"/>
</dbReference>
<dbReference type="InterPro" id="IPR027363">
    <property type="entry name" value="M1Pi_N"/>
</dbReference>
<dbReference type="NCBIfam" id="TIGR00524">
    <property type="entry name" value="eIF-2B_rel"/>
    <property type="match status" value="1"/>
</dbReference>
<dbReference type="InterPro" id="IPR005251">
    <property type="entry name" value="IF-M1Pi"/>
</dbReference>
<reference evidence="7 8" key="1">
    <citation type="submission" date="2020-08" db="EMBL/GenBank/DDBJ databases">
        <title>Plant Genome Project.</title>
        <authorList>
            <person name="Zhang R.-G."/>
        </authorList>
    </citation>
    <scope>NUCLEOTIDE SEQUENCE [LARGE SCALE GENOMIC DNA]</scope>
    <source>
        <tissue evidence="7">Rhizome</tissue>
    </source>
</reference>
<evidence type="ECO:0000256" key="1">
    <source>
        <dbReference type="ARBA" id="ARBA00022490"/>
    </source>
</evidence>
<comment type="similarity">
    <text evidence="6">Belongs to the eIF-2B alpha/beta/delta subunits family. MtnA subfamily.</text>
</comment>
<dbReference type="Pfam" id="PF01008">
    <property type="entry name" value="IF-2B"/>
    <property type="match status" value="1"/>
</dbReference>
<dbReference type="HAMAP" id="MF_01678">
    <property type="entry name" value="Salvage_MtnA"/>
    <property type="match status" value="1"/>
</dbReference>
<keyword evidence="4 6" id="KW-0413">Isomerase</keyword>
<comment type="catalytic activity">
    <reaction evidence="6">
        <text>5-(methylsulfanyl)-alpha-D-ribose 1-phosphate = 5-(methylsulfanyl)-D-ribulose 1-phosphate</text>
        <dbReference type="Rhea" id="RHEA:19989"/>
        <dbReference type="ChEBI" id="CHEBI:58533"/>
        <dbReference type="ChEBI" id="CHEBI:58548"/>
        <dbReference type="EC" id="5.3.1.23"/>
    </reaction>
</comment>
<dbReference type="FunFam" id="1.20.120.420:FF:000002">
    <property type="entry name" value="Methylthioribose-1-phosphate isomerase"/>
    <property type="match status" value="1"/>
</dbReference>
<evidence type="ECO:0000313" key="7">
    <source>
        <dbReference type="EMBL" id="KAG6504632.1"/>
    </source>
</evidence>
<comment type="subcellular location">
    <subcellularLocation>
        <location evidence="6">Cytoplasm</location>
    </subcellularLocation>
    <subcellularLocation>
        <location evidence="6">Nucleus</location>
    </subcellularLocation>
</comment>
<feature type="site" description="Transition state stabilizer" evidence="6">
    <location>
        <position position="176"/>
    </location>
</feature>